<sequence>MLKFLLIFGFFGTILAVEGSGRSPRPSHIPRYVFGRPYHGFMSHLEDSVKDCESGSYQEGYLLQPLDHFNSSNSGMWPEYYQYNFQFYNSSTSDLVFFMLGGESAIGAKWVCQTSYAYLQWAKQYGAAVFQAEHRYFGKTIGAKWVCQTSVAYLQWAKQYGAAVFQAEHRYFGKSKPKPDQSVANLQWFTPEQILADYNYFISQMNKQYFGGKQMRWVLFGGSYPGSLTAWMRIAYPNASIGGLSSSSAVNLWVDYYGYATNMQKNYKKQSSSCAMNIGDGFKKIQSMSYSEAGRAQ</sequence>
<reference evidence="2" key="1">
    <citation type="submission" date="2022-11" db="UniProtKB">
        <authorList>
            <consortium name="WormBaseParasite"/>
        </authorList>
    </citation>
    <scope>IDENTIFICATION</scope>
</reference>
<protein>
    <submittedName>
        <fullName evidence="2">Serine carboxypeptidase S28</fullName>
    </submittedName>
</protein>
<accession>A0AC34FEI3</accession>
<name>A0AC34FEI3_9BILA</name>
<evidence type="ECO:0000313" key="2">
    <source>
        <dbReference type="WBParaSite" id="ES5_v2.g14929.t1"/>
    </source>
</evidence>
<proteinExistence type="predicted"/>
<dbReference type="WBParaSite" id="ES5_v2.g14929.t1">
    <property type="protein sequence ID" value="ES5_v2.g14929.t1"/>
    <property type="gene ID" value="ES5_v2.g14929"/>
</dbReference>
<evidence type="ECO:0000313" key="1">
    <source>
        <dbReference type="Proteomes" id="UP000887579"/>
    </source>
</evidence>
<organism evidence="1 2">
    <name type="scientific">Panagrolaimus sp. ES5</name>
    <dbReference type="NCBI Taxonomy" id="591445"/>
    <lineage>
        <taxon>Eukaryota</taxon>
        <taxon>Metazoa</taxon>
        <taxon>Ecdysozoa</taxon>
        <taxon>Nematoda</taxon>
        <taxon>Chromadorea</taxon>
        <taxon>Rhabditida</taxon>
        <taxon>Tylenchina</taxon>
        <taxon>Panagrolaimomorpha</taxon>
        <taxon>Panagrolaimoidea</taxon>
        <taxon>Panagrolaimidae</taxon>
        <taxon>Panagrolaimus</taxon>
    </lineage>
</organism>
<dbReference type="Proteomes" id="UP000887579">
    <property type="component" value="Unplaced"/>
</dbReference>